<accession>A7EA26</accession>
<keyword evidence="3" id="KW-1185">Reference proteome</keyword>
<organism evidence="2 3">
    <name type="scientific">Sclerotinia sclerotiorum (strain ATCC 18683 / 1980 / Ss-1)</name>
    <name type="common">White mold</name>
    <name type="synonym">Whetzelinia sclerotiorum</name>
    <dbReference type="NCBI Taxonomy" id="665079"/>
    <lineage>
        <taxon>Eukaryota</taxon>
        <taxon>Fungi</taxon>
        <taxon>Dikarya</taxon>
        <taxon>Ascomycota</taxon>
        <taxon>Pezizomycotina</taxon>
        <taxon>Leotiomycetes</taxon>
        <taxon>Helotiales</taxon>
        <taxon>Sclerotiniaceae</taxon>
        <taxon>Sclerotinia</taxon>
    </lineage>
</organism>
<reference evidence="3" key="1">
    <citation type="journal article" date="2011" name="PLoS Genet.">
        <title>Genomic analysis of the necrotrophic fungal pathogens Sclerotinia sclerotiorum and Botrytis cinerea.</title>
        <authorList>
            <person name="Amselem J."/>
            <person name="Cuomo C.A."/>
            <person name="van Kan J.A."/>
            <person name="Viaud M."/>
            <person name="Benito E.P."/>
            <person name="Couloux A."/>
            <person name="Coutinho P.M."/>
            <person name="de Vries R.P."/>
            <person name="Dyer P.S."/>
            <person name="Fillinger S."/>
            <person name="Fournier E."/>
            <person name="Gout L."/>
            <person name="Hahn M."/>
            <person name="Kohn L."/>
            <person name="Lapalu N."/>
            <person name="Plummer K.M."/>
            <person name="Pradier J.M."/>
            <person name="Quevillon E."/>
            <person name="Sharon A."/>
            <person name="Simon A."/>
            <person name="ten Have A."/>
            <person name="Tudzynski B."/>
            <person name="Tudzynski P."/>
            <person name="Wincker P."/>
            <person name="Andrew M."/>
            <person name="Anthouard V."/>
            <person name="Beever R.E."/>
            <person name="Beffa R."/>
            <person name="Benoit I."/>
            <person name="Bouzid O."/>
            <person name="Brault B."/>
            <person name="Chen Z."/>
            <person name="Choquer M."/>
            <person name="Collemare J."/>
            <person name="Cotton P."/>
            <person name="Danchin E.G."/>
            <person name="Da Silva C."/>
            <person name="Gautier A."/>
            <person name="Giraud C."/>
            <person name="Giraud T."/>
            <person name="Gonzalez C."/>
            <person name="Grossetete S."/>
            <person name="Guldener U."/>
            <person name="Henrissat B."/>
            <person name="Howlett B.J."/>
            <person name="Kodira C."/>
            <person name="Kretschmer M."/>
            <person name="Lappartient A."/>
            <person name="Leroch M."/>
            <person name="Levis C."/>
            <person name="Mauceli E."/>
            <person name="Neuveglise C."/>
            <person name="Oeser B."/>
            <person name="Pearson M."/>
            <person name="Poulain J."/>
            <person name="Poussereau N."/>
            <person name="Quesneville H."/>
            <person name="Rascle C."/>
            <person name="Schumacher J."/>
            <person name="Segurens B."/>
            <person name="Sexton A."/>
            <person name="Silva E."/>
            <person name="Sirven C."/>
            <person name="Soanes D.M."/>
            <person name="Talbot N.J."/>
            <person name="Templeton M."/>
            <person name="Yandava C."/>
            <person name="Yarden O."/>
            <person name="Zeng Q."/>
            <person name="Rollins J.A."/>
            <person name="Lebrun M.H."/>
            <person name="Dickman M."/>
        </authorList>
    </citation>
    <scope>NUCLEOTIDE SEQUENCE [LARGE SCALE GENOMIC DNA]</scope>
    <source>
        <strain evidence="3">ATCC 18683 / 1980 / Ss-1</strain>
    </source>
</reference>
<proteinExistence type="predicted"/>
<dbReference type="AlphaFoldDB" id="A7EA26"/>
<dbReference type="Proteomes" id="UP000001312">
    <property type="component" value="Unassembled WGS sequence"/>
</dbReference>
<gene>
    <name evidence="2" type="ORF">SS1G_02156</name>
</gene>
<feature type="region of interest" description="Disordered" evidence="1">
    <location>
        <begin position="60"/>
        <end position="98"/>
    </location>
</feature>
<evidence type="ECO:0000313" key="3">
    <source>
        <dbReference type="Proteomes" id="UP000001312"/>
    </source>
</evidence>
<sequence>MHVRHHTYLPTYLLVSQLTHYPSIHPFIQISNTHPHHIINPRFSFIFHLSKISKYHNTAYPNHHTPYSTPQNTPTHLNTNPRIHTNQHQHQQKYEVST</sequence>
<dbReference type="KEGG" id="ssl:SS1G_02156"/>
<evidence type="ECO:0000313" key="2">
    <source>
        <dbReference type="EMBL" id="EDN99304.1"/>
    </source>
</evidence>
<dbReference type="HOGENOM" id="CLU_2334905_0_0_1"/>
<evidence type="ECO:0000256" key="1">
    <source>
        <dbReference type="SAM" id="MobiDB-lite"/>
    </source>
</evidence>
<feature type="compositionally biased region" description="Polar residues" evidence="1">
    <location>
        <begin position="60"/>
        <end position="84"/>
    </location>
</feature>
<dbReference type="InParanoid" id="A7EA26"/>
<dbReference type="EMBL" id="CH476623">
    <property type="protein sequence ID" value="EDN99304.1"/>
    <property type="molecule type" value="Genomic_DNA"/>
</dbReference>
<protein>
    <submittedName>
        <fullName evidence="2">Uncharacterized protein</fullName>
    </submittedName>
</protein>
<name>A7EA26_SCLS1</name>
<dbReference type="GeneID" id="5492979"/>
<dbReference type="RefSeq" id="XP_001595942.1">
    <property type="nucleotide sequence ID" value="XM_001595892.1"/>
</dbReference>